<dbReference type="AlphaFoldDB" id="A0A510USP3"/>
<dbReference type="Pfam" id="PF03594">
    <property type="entry name" value="BenE"/>
    <property type="match status" value="1"/>
</dbReference>
<evidence type="ECO:0000256" key="2">
    <source>
        <dbReference type="SAM" id="Phobius"/>
    </source>
</evidence>
<dbReference type="PANTHER" id="PTHR30199">
    <property type="entry name" value="MFS FAMILY TRANSPORTER, PREDICTED SUBSTRATE BENZOATE"/>
    <property type="match status" value="1"/>
</dbReference>
<evidence type="ECO:0000313" key="4">
    <source>
        <dbReference type="Proteomes" id="UP000321386"/>
    </source>
</evidence>
<dbReference type="RefSeq" id="WP_146805925.1">
    <property type="nucleotide sequence ID" value="NZ_BJUA01000005.1"/>
</dbReference>
<feature type="transmembrane region" description="Helical" evidence="2">
    <location>
        <begin position="290"/>
        <end position="309"/>
    </location>
</feature>
<feature type="compositionally biased region" description="Acidic residues" evidence="1">
    <location>
        <begin position="407"/>
        <end position="417"/>
    </location>
</feature>
<keyword evidence="4" id="KW-1185">Reference proteome</keyword>
<dbReference type="PANTHER" id="PTHR30199:SF0">
    <property type="entry name" value="INNER MEMBRANE PROTEIN YDCO"/>
    <property type="match status" value="1"/>
</dbReference>
<comment type="caution">
    <text evidence="3">The sequence shown here is derived from an EMBL/GenBank/DDBJ whole genome shotgun (WGS) entry which is preliminary data.</text>
</comment>
<keyword evidence="2" id="KW-1133">Transmembrane helix</keyword>
<evidence type="ECO:0000256" key="1">
    <source>
        <dbReference type="SAM" id="MobiDB-lite"/>
    </source>
</evidence>
<feature type="transmembrane region" description="Helical" evidence="2">
    <location>
        <begin position="146"/>
        <end position="162"/>
    </location>
</feature>
<dbReference type="InterPro" id="IPR004711">
    <property type="entry name" value="Benzoate_Transporter"/>
</dbReference>
<gene>
    <name evidence="3" type="ORF">CPE01_13960</name>
</gene>
<feature type="transmembrane region" description="Helical" evidence="2">
    <location>
        <begin position="91"/>
        <end position="110"/>
    </location>
</feature>
<proteinExistence type="predicted"/>
<feature type="transmembrane region" description="Helical" evidence="2">
    <location>
        <begin position="67"/>
        <end position="85"/>
    </location>
</feature>
<accession>A0A510USP3</accession>
<dbReference type="Proteomes" id="UP000321386">
    <property type="component" value="Unassembled WGS sequence"/>
</dbReference>
<feature type="region of interest" description="Disordered" evidence="1">
    <location>
        <begin position="392"/>
        <end position="427"/>
    </location>
</feature>
<feature type="transmembrane region" description="Helical" evidence="2">
    <location>
        <begin position="117"/>
        <end position="140"/>
    </location>
</feature>
<feature type="transmembrane region" description="Helical" evidence="2">
    <location>
        <begin position="348"/>
        <end position="379"/>
    </location>
</feature>
<feature type="transmembrane region" description="Helical" evidence="2">
    <location>
        <begin position="196"/>
        <end position="218"/>
    </location>
</feature>
<organism evidence="3 4">
    <name type="scientific">Cellulomonas persica</name>
    <dbReference type="NCBI Taxonomy" id="76861"/>
    <lineage>
        <taxon>Bacteria</taxon>
        <taxon>Bacillati</taxon>
        <taxon>Actinomycetota</taxon>
        <taxon>Actinomycetes</taxon>
        <taxon>Micrococcales</taxon>
        <taxon>Cellulomonadaceae</taxon>
        <taxon>Cellulomonas</taxon>
    </lineage>
</organism>
<name>A0A510USP3_9CELL</name>
<keyword evidence="2" id="KW-0472">Membrane</keyword>
<dbReference type="NCBIfam" id="TIGR00843">
    <property type="entry name" value="benE"/>
    <property type="match status" value="1"/>
</dbReference>
<dbReference type="EMBL" id="BJUA01000005">
    <property type="protein sequence ID" value="GEK17663.1"/>
    <property type="molecule type" value="Genomic_DNA"/>
</dbReference>
<feature type="transmembrane region" description="Helical" evidence="2">
    <location>
        <begin position="315"/>
        <end position="336"/>
    </location>
</feature>
<dbReference type="OrthoDB" id="9813854at2"/>
<keyword evidence="2" id="KW-0812">Transmembrane</keyword>
<feature type="transmembrane region" description="Helical" evidence="2">
    <location>
        <begin position="169"/>
        <end position="190"/>
    </location>
</feature>
<reference evidence="3 4" key="1">
    <citation type="submission" date="2019-07" db="EMBL/GenBank/DDBJ databases">
        <title>Whole genome shotgun sequence of Cellulomonas persica NBRC 101101.</title>
        <authorList>
            <person name="Hosoyama A."/>
            <person name="Uohara A."/>
            <person name="Ohji S."/>
            <person name="Ichikawa N."/>
        </authorList>
    </citation>
    <scope>NUCLEOTIDE SEQUENCE [LARGE SCALE GENOMIC DNA]</scope>
    <source>
        <strain evidence="3 4">NBRC 101101</strain>
    </source>
</reference>
<dbReference type="GO" id="GO:0042925">
    <property type="term" value="F:benzoate transmembrane transporter activity"/>
    <property type="evidence" value="ECO:0007669"/>
    <property type="project" value="InterPro"/>
</dbReference>
<feature type="transmembrane region" description="Helical" evidence="2">
    <location>
        <begin position="41"/>
        <end position="60"/>
    </location>
</feature>
<dbReference type="GO" id="GO:0005886">
    <property type="term" value="C:plasma membrane"/>
    <property type="evidence" value="ECO:0007669"/>
    <property type="project" value="TreeGrafter"/>
</dbReference>
<evidence type="ECO:0000313" key="3">
    <source>
        <dbReference type="EMBL" id="GEK17663.1"/>
    </source>
</evidence>
<protein>
    <submittedName>
        <fullName evidence="3">Benzoate transporter</fullName>
    </submittedName>
</protein>
<sequence>MSKPRSSAVPVGVVTALVGFTSSFAVVLAGLRAVGADASQASSGLVALCVLQGVGTVWLSRRYRTPITLAWSTPGAALLVTSAVVSWRAAVGAFLVTGLLIAATGLWGALGRLVAAIPVWLAHAMLAGILLPLCLAPVLAAVDTPLYVLPIVVVWLVVQRYAPRWSAPAAFAVALVVAVVFAVESDLLAWPDVPGMQLTAPAFEVGAVVGVALPLYVVTMASQNVPGAAVLATAGYTAPWRPTMLLTGLGTALGAPAGAHAINLAAITAALPASPDADPDPAQRWRASQAAGWTYVVLAPLAPALIALVDVGPYGLVESVAGLALLTTFAASLHAAMSSAADRVAAALALMLAASGLSIAGVGSAFWALVVGLVVHAVLRPREAAAATLAAQDAHARDDGAVTGGDVDGEAPDDDILGEPAQDQPAR</sequence>